<evidence type="ECO:0000256" key="1">
    <source>
        <dbReference type="ARBA" id="ARBA00004123"/>
    </source>
</evidence>
<dbReference type="EMBL" id="JARPUR010000001">
    <property type="protein sequence ID" value="KAK4886646.1"/>
    <property type="molecule type" value="Genomic_DNA"/>
</dbReference>
<dbReference type="GO" id="GO:0003723">
    <property type="term" value="F:RNA binding"/>
    <property type="evidence" value="ECO:0007669"/>
    <property type="project" value="InterPro"/>
</dbReference>
<dbReference type="InterPro" id="IPR003652">
    <property type="entry name" value="Ataxin_AXH_dom"/>
</dbReference>
<dbReference type="InterPro" id="IPR036096">
    <property type="entry name" value="Ataxin_AXH_dom_sf"/>
</dbReference>
<protein>
    <recommendedName>
        <fullName evidence="7">AXH domain-containing protein</fullName>
    </recommendedName>
</protein>
<evidence type="ECO:0000256" key="3">
    <source>
        <dbReference type="ARBA" id="ARBA00023015"/>
    </source>
</evidence>
<comment type="subcellular location">
    <subcellularLocation>
        <location evidence="1">Nucleus</location>
    </subcellularLocation>
</comment>
<dbReference type="SUPFAM" id="SSF102031">
    <property type="entry name" value="AXH domain"/>
    <property type="match status" value="1"/>
</dbReference>
<feature type="domain" description="AXH" evidence="7">
    <location>
        <begin position="46"/>
        <end position="177"/>
    </location>
</feature>
<evidence type="ECO:0000256" key="5">
    <source>
        <dbReference type="ARBA" id="ARBA00023163"/>
    </source>
</evidence>
<evidence type="ECO:0000256" key="2">
    <source>
        <dbReference type="ARBA" id="ARBA00022491"/>
    </source>
</evidence>
<dbReference type="GO" id="GO:0006355">
    <property type="term" value="P:regulation of DNA-templated transcription"/>
    <property type="evidence" value="ECO:0007669"/>
    <property type="project" value="InterPro"/>
</dbReference>
<evidence type="ECO:0000256" key="4">
    <source>
        <dbReference type="ARBA" id="ARBA00023125"/>
    </source>
</evidence>
<keyword evidence="3" id="KW-0805">Transcription regulation</keyword>
<dbReference type="AlphaFoldDB" id="A0AAN7PMZ7"/>
<dbReference type="GO" id="GO:0003677">
    <property type="term" value="F:DNA binding"/>
    <property type="evidence" value="ECO:0007669"/>
    <property type="project" value="UniProtKB-KW"/>
</dbReference>
<sequence length="177" mass="19786">MILTRPGDSALLARNSIDQQKEGPRLSETTRKRLTATVLPSRSPAKAGNNNIVLVGNFTKGSLIQLVNGELRSAEDMRTKNFINSAERSPELRLADSTVVRTEENPITGTGTVTLSYNQRRTQVKFEASFEHPFFVNGQGWASCAPDLTLQTYGLKVHRLLIPIRFSFEECNQIYVF</sequence>
<dbReference type="InterPro" id="IPR043404">
    <property type="entry name" value="ATAXIN1-like"/>
</dbReference>
<dbReference type="PROSITE" id="PS51148">
    <property type="entry name" value="AXH"/>
    <property type="match status" value="1"/>
</dbReference>
<evidence type="ECO:0000259" key="7">
    <source>
        <dbReference type="PROSITE" id="PS51148"/>
    </source>
</evidence>
<name>A0AAN7PMZ7_9COLE</name>
<gene>
    <name evidence="8" type="ORF">RN001_002917</name>
</gene>
<proteinExistence type="predicted"/>
<keyword evidence="6" id="KW-0539">Nucleus</keyword>
<keyword evidence="4" id="KW-0238">DNA-binding</keyword>
<keyword evidence="5" id="KW-0804">Transcription</keyword>
<dbReference type="Pfam" id="PF08517">
    <property type="entry name" value="AXH"/>
    <property type="match status" value="1"/>
</dbReference>
<comment type="caution">
    <text evidence="8">The sequence shown here is derived from an EMBL/GenBank/DDBJ whole genome shotgun (WGS) entry which is preliminary data.</text>
</comment>
<accession>A0AAN7PMZ7</accession>
<organism evidence="8 9">
    <name type="scientific">Aquatica leii</name>
    <dbReference type="NCBI Taxonomy" id="1421715"/>
    <lineage>
        <taxon>Eukaryota</taxon>
        <taxon>Metazoa</taxon>
        <taxon>Ecdysozoa</taxon>
        <taxon>Arthropoda</taxon>
        <taxon>Hexapoda</taxon>
        <taxon>Insecta</taxon>
        <taxon>Pterygota</taxon>
        <taxon>Neoptera</taxon>
        <taxon>Endopterygota</taxon>
        <taxon>Coleoptera</taxon>
        <taxon>Polyphaga</taxon>
        <taxon>Elateriformia</taxon>
        <taxon>Elateroidea</taxon>
        <taxon>Lampyridae</taxon>
        <taxon>Luciolinae</taxon>
        <taxon>Aquatica</taxon>
    </lineage>
</organism>
<keyword evidence="2" id="KW-0678">Repressor</keyword>
<dbReference type="Proteomes" id="UP001353858">
    <property type="component" value="Unassembled WGS sequence"/>
</dbReference>
<dbReference type="PANTHER" id="PTHR13392:SF13">
    <property type="entry name" value="AXH DOMAIN-CONTAINING PROTEIN"/>
    <property type="match status" value="1"/>
</dbReference>
<reference evidence="9" key="1">
    <citation type="submission" date="2023-01" db="EMBL/GenBank/DDBJ databases">
        <title>Key to firefly adult light organ development and bioluminescence: homeobox transcription factors regulate luciferase expression and transportation to peroxisome.</title>
        <authorList>
            <person name="Fu X."/>
        </authorList>
    </citation>
    <scope>NUCLEOTIDE SEQUENCE [LARGE SCALE GENOMIC DNA]</scope>
</reference>
<dbReference type="SMART" id="SM00536">
    <property type="entry name" value="AXH"/>
    <property type="match status" value="1"/>
</dbReference>
<dbReference type="PANTHER" id="PTHR13392">
    <property type="entry name" value="ATAXIN 1"/>
    <property type="match status" value="1"/>
</dbReference>
<dbReference type="GO" id="GO:0005634">
    <property type="term" value="C:nucleus"/>
    <property type="evidence" value="ECO:0007669"/>
    <property type="project" value="UniProtKB-SubCell"/>
</dbReference>
<evidence type="ECO:0000256" key="6">
    <source>
        <dbReference type="ARBA" id="ARBA00023242"/>
    </source>
</evidence>
<keyword evidence="9" id="KW-1185">Reference proteome</keyword>
<evidence type="ECO:0000313" key="8">
    <source>
        <dbReference type="EMBL" id="KAK4886646.1"/>
    </source>
</evidence>
<evidence type="ECO:0000313" key="9">
    <source>
        <dbReference type="Proteomes" id="UP001353858"/>
    </source>
</evidence>